<evidence type="ECO:0000256" key="2">
    <source>
        <dbReference type="ARBA" id="ARBA00009904"/>
    </source>
</evidence>
<feature type="region of interest" description="Disordered" evidence="9">
    <location>
        <begin position="1"/>
        <end position="25"/>
    </location>
</feature>
<proteinExistence type="inferred from homology"/>
<keyword evidence="4" id="KW-0812">Transmembrane</keyword>
<dbReference type="EMBL" id="JAMKFB020000010">
    <property type="protein sequence ID" value="KAL0182221.1"/>
    <property type="molecule type" value="Genomic_DNA"/>
</dbReference>
<keyword evidence="7" id="KW-0472">Membrane</keyword>
<evidence type="ECO:0000313" key="10">
    <source>
        <dbReference type="EMBL" id="KAL0182221.1"/>
    </source>
</evidence>
<feature type="compositionally biased region" description="Polar residues" evidence="9">
    <location>
        <begin position="14"/>
        <end position="25"/>
    </location>
</feature>
<evidence type="ECO:0000256" key="1">
    <source>
        <dbReference type="ARBA" id="ARBA00004141"/>
    </source>
</evidence>
<dbReference type="PANTHER" id="PTHR11629:SF71">
    <property type="entry name" value="V-TYPE PROTON ATPASE SUBUNIT A"/>
    <property type="match status" value="1"/>
</dbReference>
<dbReference type="PANTHER" id="PTHR11629">
    <property type="entry name" value="VACUOLAR PROTON ATPASES"/>
    <property type="match status" value="1"/>
</dbReference>
<evidence type="ECO:0000256" key="3">
    <source>
        <dbReference type="ARBA" id="ARBA00022448"/>
    </source>
</evidence>
<dbReference type="Pfam" id="PF01496">
    <property type="entry name" value="V_ATPase_I"/>
    <property type="match status" value="1"/>
</dbReference>
<protein>
    <recommendedName>
        <fullName evidence="8">V-type proton ATPase subunit a</fullName>
    </recommendedName>
</protein>
<comment type="subcellular location">
    <subcellularLocation>
        <location evidence="1">Membrane</location>
        <topology evidence="1">Multi-pass membrane protein</topology>
    </subcellularLocation>
</comment>
<keyword evidence="8" id="KW-0375">Hydrogen ion transport</keyword>
<dbReference type="InterPro" id="IPR002490">
    <property type="entry name" value="V-ATPase_116kDa_su"/>
</dbReference>
<name>A0ABD0QBA5_CIRMR</name>
<keyword evidence="6 8" id="KW-0406">Ion transport</keyword>
<feature type="non-terminal residue" evidence="10">
    <location>
        <position position="1"/>
    </location>
</feature>
<reference evidence="10 11" key="1">
    <citation type="submission" date="2024-05" db="EMBL/GenBank/DDBJ databases">
        <title>Genome sequencing and assembly of Indian major carp, Cirrhinus mrigala (Hamilton, 1822).</title>
        <authorList>
            <person name="Mohindra V."/>
            <person name="Chowdhury L.M."/>
            <person name="Lal K."/>
            <person name="Jena J.K."/>
        </authorList>
    </citation>
    <scope>NUCLEOTIDE SEQUENCE [LARGE SCALE GENOMIC DNA]</scope>
    <source>
        <strain evidence="10">CM1030</strain>
        <tissue evidence="10">Blood</tissue>
    </source>
</reference>
<evidence type="ECO:0000256" key="9">
    <source>
        <dbReference type="SAM" id="MobiDB-lite"/>
    </source>
</evidence>
<keyword evidence="3 8" id="KW-0813">Transport</keyword>
<evidence type="ECO:0000256" key="5">
    <source>
        <dbReference type="ARBA" id="ARBA00022989"/>
    </source>
</evidence>
<sequence length="50" mass="5417">RKGDATVPSFVNRIPSSDTPPTLLRSNKFTSGFQSIVEAYGVGDYREASP</sequence>
<evidence type="ECO:0000313" key="11">
    <source>
        <dbReference type="Proteomes" id="UP001529510"/>
    </source>
</evidence>
<keyword evidence="11" id="KW-1185">Reference proteome</keyword>
<keyword evidence="5" id="KW-1133">Transmembrane helix</keyword>
<comment type="similarity">
    <text evidence="2 8">Belongs to the V-ATPase 116 kDa subunit family.</text>
</comment>
<dbReference type="Proteomes" id="UP001529510">
    <property type="component" value="Unassembled WGS sequence"/>
</dbReference>
<dbReference type="AlphaFoldDB" id="A0ABD0QBA5"/>
<comment type="function">
    <text evidence="8">Essential component of the vacuolar proton pump (V-ATPase), a multimeric enzyme that catalyzes the translocation of protons across the membranes. Required for assembly and activity of the V-ATPase.</text>
</comment>
<dbReference type="GO" id="GO:0016020">
    <property type="term" value="C:membrane"/>
    <property type="evidence" value="ECO:0007669"/>
    <property type="project" value="UniProtKB-SubCell"/>
</dbReference>
<evidence type="ECO:0000256" key="8">
    <source>
        <dbReference type="RuleBase" id="RU361189"/>
    </source>
</evidence>
<evidence type="ECO:0000256" key="4">
    <source>
        <dbReference type="ARBA" id="ARBA00022692"/>
    </source>
</evidence>
<evidence type="ECO:0000256" key="6">
    <source>
        <dbReference type="ARBA" id="ARBA00023065"/>
    </source>
</evidence>
<comment type="caution">
    <text evidence="10">The sequence shown here is derived from an EMBL/GenBank/DDBJ whole genome shotgun (WGS) entry which is preliminary data.</text>
</comment>
<dbReference type="GO" id="GO:1902600">
    <property type="term" value="P:proton transmembrane transport"/>
    <property type="evidence" value="ECO:0007669"/>
    <property type="project" value="UniProtKB-KW"/>
</dbReference>
<evidence type="ECO:0000256" key="7">
    <source>
        <dbReference type="ARBA" id="ARBA00023136"/>
    </source>
</evidence>
<organism evidence="10 11">
    <name type="scientific">Cirrhinus mrigala</name>
    <name type="common">Mrigala</name>
    <dbReference type="NCBI Taxonomy" id="683832"/>
    <lineage>
        <taxon>Eukaryota</taxon>
        <taxon>Metazoa</taxon>
        <taxon>Chordata</taxon>
        <taxon>Craniata</taxon>
        <taxon>Vertebrata</taxon>
        <taxon>Euteleostomi</taxon>
        <taxon>Actinopterygii</taxon>
        <taxon>Neopterygii</taxon>
        <taxon>Teleostei</taxon>
        <taxon>Ostariophysi</taxon>
        <taxon>Cypriniformes</taxon>
        <taxon>Cyprinidae</taxon>
        <taxon>Labeoninae</taxon>
        <taxon>Labeonini</taxon>
        <taxon>Cirrhinus</taxon>
    </lineage>
</organism>
<gene>
    <name evidence="10" type="ORF">M9458_021596</name>
</gene>
<accession>A0ABD0QBA5</accession>
<feature type="non-terminal residue" evidence="10">
    <location>
        <position position="50"/>
    </location>
</feature>